<gene>
    <name evidence="2" type="ORF">PACLA_8A000803</name>
</gene>
<reference evidence="2" key="1">
    <citation type="submission" date="2020-04" db="EMBL/GenBank/DDBJ databases">
        <authorList>
            <person name="Alioto T."/>
            <person name="Alioto T."/>
            <person name="Gomez Garrido J."/>
        </authorList>
    </citation>
    <scope>NUCLEOTIDE SEQUENCE</scope>
    <source>
        <strain evidence="2">A484AB</strain>
    </source>
</reference>
<feature type="region of interest" description="Disordered" evidence="1">
    <location>
        <begin position="78"/>
        <end position="110"/>
    </location>
</feature>
<dbReference type="AlphaFoldDB" id="A0A7D9JHC6"/>
<feature type="compositionally biased region" description="Low complexity" evidence="1">
    <location>
        <begin position="95"/>
        <end position="109"/>
    </location>
</feature>
<dbReference type="Proteomes" id="UP001152795">
    <property type="component" value="Unassembled WGS sequence"/>
</dbReference>
<accession>A0A7D9JHC6</accession>
<name>A0A7D9JHC6_PARCT</name>
<sequence length="129" mass="14315">MEENKTIGIIPAFDTELSLANLRREIEEDVEIGEFDFYRQETGQQINTQDEDATNVVSVAKLADEVPIINIIKRLSNPFKSCGESTPKTDRTSKNESVSESSMSTGGASFQKAVSTSTCFLWSPTSWEI</sequence>
<evidence type="ECO:0000313" key="2">
    <source>
        <dbReference type="EMBL" id="CAB4029327.1"/>
    </source>
</evidence>
<evidence type="ECO:0000256" key="1">
    <source>
        <dbReference type="SAM" id="MobiDB-lite"/>
    </source>
</evidence>
<organism evidence="2 3">
    <name type="scientific">Paramuricea clavata</name>
    <name type="common">Red gorgonian</name>
    <name type="synonym">Violescent sea-whip</name>
    <dbReference type="NCBI Taxonomy" id="317549"/>
    <lineage>
        <taxon>Eukaryota</taxon>
        <taxon>Metazoa</taxon>
        <taxon>Cnidaria</taxon>
        <taxon>Anthozoa</taxon>
        <taxon>Octocorallia</taxon>
        <taxon>Malacalcyonacea</taxon>
        <taxon>Plexauridae</taxon>
        <taxon>Paramuricea</taxon>
    </lineage>
</organism>
<dbReference type="EMBL" id="CACRXK020016098">
    <property type="protein sequence ID" value="CAB4029327.1"/>
    <property type="molecule type" value="Genomic_DNA"/>
</dbReference>
<proteinExistence type="predicted"/>
<evidence type="ECO:0000313" key="3">
    <source>
        <dbReference type="Proteomes" id="UP001152795"/>
    </source>
</evidence>
<comment type="caution">
    <text evidence="2">The sequence shown here is derived from an EMBL/GenBank/DDBJ whole genome shotgun (WGS) entry which is preliminary data.</text>
</comment>
<keyword evidence="3" id="KW-1185">Reference proteome</keyword>
<protein>
    <submittedName>
        <fullName evidence="2">Uncharacterized protein</fullName>
    </submittedName>
</protein>